<dbReference type="NCBIfam" id="TIGR01782">
    <property type="entry name" value="TonB-Xanth-Caul"/>
    <property type="match status" value="1"/>
</dbReference>
<dbReference type="InterPro" id="IPR037066">
    <property type="entry name" value="Plug_dom_sf"/>
</dbReference>
<evidence type="ECO:0000256" key="2">
    <source>
        <dbReference type="ARBA" id="ARBA00023136"/>
    </source>
</evidence>
<name>A0A1G4TMX0_9CAUL</name>
<proteinExistence type="inferred from homology"/>
<keyword evidence="2 4" id="KW-0472">Membrane</keyword>
<comment type="similarity">
    <text evidence="4">Belongs to the TonB-dependent receptor family.</text>
</comment>
<dbReference type="PANTHER" id="PTHR40980:SF3">
    <property type="entry name" value="TONB-DEPENDENT RECEPTOR-LIKE BETA-BARREL DOMAIN-CONTAINING PROTEIN"/>
    <property type="match status" value="1"/>
</dbReference>
<keyword evidence="5" id="KW-0732">Signal</keyword>
<dbReference type="GO" id="GO:0009279">
    <property type="term" value="C:cell outer membrane"/>
    <property type="evidence" value="ECO:0007669"/>
    <property type="project" value="UniProtKB-SubCell"/>
</dbReference>
<dbReference type="Pfam" id="PF00593">
    <property type="entry name" value="TonB_dep_Rec_b-barrel"/>
    <property type="match status" value="1"/>
</dbReference>
<evidence type="ECO:0000256" key="5">
    <source>
        <dbReference type="SAM" id="SignalP"/>
    </source>
</evidence>
<comment type="subcellular location">
    <subcellularLocation>
        <location evidence="1 4">Cell outer membrane</location>
    </subcellularLocation>
</comment>
<dbReference type="InterPro" id="IPR010104">
    <property type="entry name" value="TonB_rcpt_bac"/>
</dbReference>
<evidence type="ECO:0000259" key="6">
    <source>
        <dbReference type="Pfam" id="PF00593"/>
    </source>
</evidence>
<feature type="domain" description="TonB-dependent receptor-like beta-barrel" evidence="6">
    <location>
        <begin position="522"/>
        <end position="1105"/>
    </location>
</feature>
<accession>A0A1G4TMX0</accession>
<dbReference type="AlphaFoldDB" id="A0A1G4TMX0"/>
<dbReference type="SUPFAM" id="SSF56935">
    <property type="entry name" value="Porins"/>
    <property type="match status" value="2"/>
</dbReference>
<dbReference type="Proteomes" id="UP000199150">
    <property type="component" value="Unassembled WGS sequence"/>
</dbReference>
<feature type="chain" id="PRO_5011591015" evidence="5">
    <location>
        <begin position="21"/>
        <end position="1141"/>
    </location>
</feature>
<evidence type="ECO:0000313" key="8">
    <source>
        <dbReference type="EMBL" id="SCW81929.1"/>
    </source>
</evidence>
<keyword evidence="3" id="KW-0998">Cell outer membrane</keyword>
<protein>
    <submittedName>
        <fullName evidence="8">TonB-dependent receptor</fullName>
    </submittedName>
</protein>
<dbReference type="RefSeq" id="WP_090650647.1">
    <property type="nucleotide sequence ID" value="NZ_CBCRYE010000002.1"/>
</dbReference>
<feature type="domain" description="TonB-dependent receptor plug" evidence="7">
    <location>
        <begin position="67"/>
        <end position="174"/>
    </location>
</feature>
<evidence type="ECO:0000313" key="9">
    <source>
        <dbReference type="Proteomes" id="UP000199150"/>
    </source>
</evidence>
<dbReference type="InterPro" id="IPR036942">
    <property type="entry name" value="Beta-barrel_TonB_sf"/>
</dbReference>
<dbReference type="Gene3D" id="2.40.170.20">
    <property type="entry name" value="TonB-dependent receptor, beta-barrel domain"/>
    <property type="match status" value="1"/>
</dbReference>
<feature type="signal peptide" evidence="5">
    <location>
        <begin position="1"/>
        <end position="20"/>
    </location>
</feature>
<keyword evidence="4" id="KW-0798">TonB box</keyword>
<sequence>MKKITSKILLGASVSAIVLAATGVSAMAQDAAAGNDSAPEAKAATDDTLVIVTARRKALQSAIQIKKNSDTIVDSIVADEAGKLPDNSITEVLQRVSGVSISRFTGSNGGSTAFQIEGTGVTVRGLPFNSSMLNGQQLFSANGASAISWNEVTPELMAGVDVYKASRADLIEGGASLINLRTHLPFDFKETQRQLTVGASYGSQVGKGSPRVSAMFSKRFDTKFGEVGVLWDVAYSALHQQSSDLQVGAMFGEYAPTSTRDDHLAFVPSSFNWSTNTSKRERYGAYQAVQWKPNDNLTLTNTVFYTQYNDDSWGNSGGVGSSPSAASAVMPNVGTPVEYDANGALRSGSLTVGSSGNSVDWSNTTASDSFVSQNSWFPTYYRMDCGGVFGSPASSLQWDWSANSGIDPNNPPADWDGKRLVQCGPAGTFNPSGGASASHGKSSTLDISQSFMWTPTDRLAVRGGVQYVSSSSTGEQFYVGLAQSSQLVTSMDVDLTGSLPVLSGLSTTGLLDKSSAYLSNFGYHRPDNKGEMVAAHIDVEYQVSDDGFLRSISFGGRSATRDENDDFVGTYWAPLSQSWLSNPWGSHPGDPTYGAGNILYLTNTNVPSSDYEIGTFKNFFGGEAAVPGQLLVPSQSLMQSYDWYHLLSTYNGQIANGTADDYWTKYIDQGLNKTNSHIATNAVYIQAKFAHDGFGFIPAFSGNIGIRSFSETLHASGLLNTPNAANLALTLQDSLDYYNAQQALAADPNSSPVFPTLYSFVPGYSMQTRDYSYHRILPSFNIKFDVTNKFIIRAAASRASAPPNLNDIRAGGSISARSVSAGNPQAPSILTGVSVNGGGANLKPTMINSQDMTFEYYPSSSSFLYFDLFAKQVEDHPVFYSFIANNLPIPALAYANGDTPPVNAGDPDPGTPTTLDLPWLYLQNKTSEQKAYIKGFELGGRKFFDKLPGLLRGFGLDGNVTYIDSRNPAQQANSVLTPPPAGGSLPGLNPDGTVPLTYSKLPYAGLSKWAYNIQLLYSRDEVNFRLAYNWRDKALLSTNVNPLSYATSGGNPYTLNTSPTNFDSAHSYPVYNMVPAYMAAAGYLDMGFDYRVNDEISVSFNANNLTNTKSRTLQEPVPGVFEPYDYNVSDQRYEVTIRARY</sequence>
<evidence type="ECO:0000256" key="3">
    <source>
        <dbReference type="ARBA" id="ARBA00023237"/>
    </source>
</evidence>
<gene>
    <name evidence="8" type="ORF">SAMN02927928_3656</name>
</gene>
<dbReference type="Pfam" id="PF07715">
    <property type="entry name" value="Plug"/>
    <property type="match status" value="1"/>
</dbReference>
<dbReference type="OrthoDB" id="5476657at2"/>
<evidence type="ECO:0000256" key="1">
    <source>
        <dbReference type="ARBA" id="ARBA00004442"/>
    </source>
</evidence>
<organism evidence="8 9">
    <name type="scientific">Asticcacaulis taihuensis</name>
    <dbReference type="NCBI Taxonomy" id="260084"/>
    <lineage>
        <taxon>Bacteria</taxon>
        <taxon>Pseudomonadati</taxon>
        <taxon>Pseudomonadota</taxon>
        <taxon>Alphaproteobacteria</taxon>
        <taxon>Caulobacterales</taxon>
        <taxon>Caulobacteraceae</taxon>
        <taxon>Asticcacaulis</taxon>
    </lineage>
</organism>
<dbReference type="EMBL" id="FMTS01000009">
    <property type="protein sequence ID" value="SCW81929.1"/>
    <property type="molecule type" value="Genomic_DNA"/>
</dbReference>
<reference evidence="9" key="1">
    <citation type="submission" date="2016-10" db="EMBL/GenBank/DDBJ databases">
        <authorList>
            <person name="Varghese N."/>
            <person name="Submissions S."/>
        </authorList>
    </citation>
    <scope>NUCLEOTIDE SEQUENCE [LARGE SCALE GENOMIC DNA]</scope>
    <source>
        <strain evidence="9">CGMCC 1.3431</strain>
    </source>
</reference>
<evidence type="ECO:0000256" key="4">
    <source>
        <dbReference type="RuleBase" id="RU003357"/>
    </source>
</evidence>
<dbReference type="STRING" id="260084.SAMN02927928_3656"/>
<keyword evidence="8" id="KW-0675">Receptor</keyword>
<dbReference type="PANTHER" id="PTHR40980">
    <property type="entry name" value="PLUG DOMAIN-CONTAINING PROTEIN"/>
    <property type="match status" value="1"/>
</dbReference>
<dbReference type="InterPro" id="IPR012910">
    <property type="entry name" value="Plug_dom"/>
</dbReference>
<dbReference type="InterPro" id="IPR000531">
    <property type="entry name" value="Beta-barrel_TonB"/>
</dbReference>
<keyword evidence="9" id="KW-1185">Reference proteome</keyword>
<evidence type="ECO:0000259" key="7">
    <source>
        <dbReference type="Pfam" id="PF07715"/>
    </source>
</evidence>
<dbReference type="Gene3D" id="2.170.130.10">
    <property type="entry name" value="TonB-dependent receptor, plug domain"/>
    <property type="match status" value="1"/>
</dbReference>